<dbReference type="AlphaFoldDB" id="A0A2A9P4V6"/>
<evidence type="ECO:0000313" key="2">
    <source>
        <dbReference type="EMBL" id="PFH55923.1"/>
    </source>
</evidence>
<dbReference type="OrthoDB" id="5283415at2759"/>
<reference evidence="2 3" key="1">
    <citation type="journal article" date="2015" name="BMC Genomics">
        <title>Gene expression during zombie ant biting behavior reflects the complexity underlying fungal parasitic behavioral manipulation.</title>
        <authorList>
            <person name="de Bekker C."/>
            <person name="Ohm R.A."/>
            <person name="Loreto R.G."/>
            <person name="Sebastian A."/>
            <person name="Albert I."/>
            <person name="Merrow M."/>
            <person name="Brachmann A."/>
            <person name="Hughes D.P."/>
        </authorList>
    </citation>
    <scope>NUCLEOTIDE SEQUENCE [LARGE SCALE GENOMIC DNA]</scope>
    <source>
        <strain evidence="2 3">SC16a</strain>
    </source>
</reference>
<evidence type="ECO:0000256" key="1">
    <source>
        <dbReference type="SAM" id="Phobius"/>
    </source>
</evidence>
<dbReference type="EMBL" id="LAZP02000715">
    <property type="protein sequence ID" value="PFH55923.1"/>
    <property type="molecule type" value="Genomic_DNA"/>
</dbReference>
<keyword evidence="1" id="KW-0812">Transmembrane</keyword>
<dbReference type="Proteomes" id="UP000037136">
    <property type="component" value="Unassembled WGS sequence"/>
</dbReference>
<feature type="transmembrane region" description="Helical" evidence="1">
    <location>
        <begin position="33"/>
        <end position="54"/>
    </location>
</feature>
<proteinExistence type="predicted"/>
<name>A0A2A9P4V6_OPHUN</name>
<gene>
    <name evidence="2" type="ORF">XA68_17382</name>
</gene>
<comment type="caution">
    <text evidence="2">The sequence shown here is derived from an EMBL/GenBank/DDBJ whole genome shotgun (WGS) entry which is preliminary data.</text>
</comment>
<keyword evidence="1" id="KW-0472">Membrane</keyword>
<accession>A0A2A9P4V6</accession>
<organism evidence="2 3">
    <name type="scientific">Ophiocordyceps unilateralis</name>
    <name type="common">Zombie-ant fungus</name>
    <name type="synonym">Torrubia unilateralis</name>
    <dbReference type="NCBI Taxonomy" id="268505"/>
    <lineage>
        <taxon>Eukaryota</taxon>
        <taxon>Fungi</taxon>
        <taxon>Dikarya</taxon>
        <taxon>Ascomycota</taxon>
        <taxon>Pezizomycotina</taxon>
        <taxon>Sordariomycetes</taxon>
        <taxon>Hypocreomycetidae</taxon>
        <taxon>Hypocreales</taxon>
        <taxon>Ophiocordycipitaceae</taxon>
        <taxon>Ophiocordyceps</taxon>
    </lineage>
</organism>
<evidence type="ECO:0000313" key="3">
    <source>
        <dbReference type="Proteomes" id="UP000037136"/>
    </source>
</evidence>
<keyword evidence="3" id="KW-1185">Reference proteome</keyword>
<sequence length="80" mass="8599">MDDRRRINEAIASGRVPADITAEFLGESRDGPAMVGIMLVPMITAAIVVCRLLARTLMLQRFGVDDGLALASLRRGANDS</sequence>
<protein>
    <submittedName>
        <fullName evidence="2">Uncharacterized protein</fullName>
    </submittedName>
</protein>
<keyword evidence="1" id="KW-1133">Transmembrane helix</keyword>
<reference evidence="2 3" key="2">
    <citation type="journal article" date="2017" name="Sci. Rep.">
        <title>Ant-infecting Ophiocordyceps genomes reveal a high diversity of potential behavioral manipulation genes and a possible major role for enterotoxins.</title>
        <authorList>
            <person name="de Bekker C."/>
            <person name="Ohm R.A."/>
            <person name="Evans H.C."/>
            <person name="Brachmann A."/>
            <person name="Hughes D.P."/>
        </authorList>
    </citation>
    <scope>NUCLEOTIDE SEQUENCE [LARGE SCALE GENOMIC DNA]</scope>
    <source>
        <strain evidence="2 3">SC16a</strain>
    </source>
</reference>